<accession>A0AAV1IL47</accession>
<dbReference type="Proteomes" id="UP001314263">
    <property type="component" value="Unassembled WGS sequence"/>
</dbReference>
<dbReference type="EMBL" id="CAUYUE010000015">
    <property type="protein sequence ID" value="CAK0786770.1"/>
    <property type="molecule type" value="Genomic_DNA"/>
</dbReference>
<evidence type="ECO:0008006" key="4">
    <source>
        <dbReference type="Google" id="ProtNLM"/>
    </source>
</evidence>
<organism evidence="2 3">
    <name type="scientific">Coccomyxa viridis</name>
    <dbReference type="NCBI Taxonomy" id="1274662"/>
    <lineage>
        <taxon>Eukaryota</taxon>
        <taxon>Viridiplantae</taxon>
        <taxon>Chlorophyta</taxon>
        <taxon>core chlorophytes</taxon>
        <taxon>Trebouxiophyceae</taxon>
        <taxon>Trebouxiophyceae incertae sedis</taxon>
        <taxon>Coccomyxaceae</taxon>
        <taxon>Coccomyxa</taxon>
    </lineage>
</organism>
<reference evidence="2 3" key="1">
    <citation type="submission" date="2023-10" db="EMBL/GenBank/DDBJ databases">
        <authorList>
            <person name="Maclean D."/>
            <person name="Macfadyen A."/>
        </authorList>
    </citation>
    <scope>NUCLEOTIDE SEQUENCE [LARGE SCALE GENOMIC DNA]</scope>
</reference>
<gene>
    <name evidence="2" type="ORF">CVIRNUC_009984</name>
</gene>
<dbReference type="AlphaFoldDB" id="A0AAV1IL47"/>
<proteinExistence type="predicted"/>
<evidence type="ECO:0000256" key="1">
    <source>
        <dbReference type="SAM" id="MobiDB-lite"/>
    </source>
</evidence>
<protein>
    <recommendedName>
        <fullName evidence="4">Secreted protein</fullName>
    </recommendedName>
</protein>
<evidence type="ECO:0000313" key="3">
    <source>
        <dbReference type="Proteomes" id="UP001314263"/>
    </source>
</evidence>
<sequence>MLILICGGWGKWIAATLHYNSVYAPEGRAASASSSGGLKTRISKRRRQGRLDTVRARPTVIPLHQEASYQ</sequence>
<name>A0AAV1IL47_9CHLO</name>
<evidence type="ECO:0000313" key="2">
    <source>
        <dbReference type="EMBL" id="CAK0786770.1"/>
    </source>
</evidence>
<feature type="region of interest" description="Disordered" evidence="1">
    <location>
        <begin position="29"/>
        <end position="55"/>
    </location>
</feature>
<comment type="caution">
    <text evidence="2">The sequence shown here is derived from an EMBL/GenBank/DDBJ whole genome shotgun (WGS) entry which is preliminary data.</text>
</comment>
<keyword evidence="3" id="KW-1185">Reference proteome</keyword>